<gene>
    <name evidence="2" type="primary">LOC123521910</name>
</gene>
<reference evidence="2" key="1">
    <citation type="submission" date="2025-08" db="UniProtKB">
        <authorList>
            <consortium name="RefSeq"/>
        </authorList>
    </citation>
    <scope>IDENTIFICATION</scope>
</reference>
<protein>
    <submittedName>
        <fullName evidence="2">Phosphoribosylformylglycinamidine synthase-like</fullName>
    </submittedName>
</protein>
<name>A0AC55D8U4_ECHTE</name>
<evidence type="ECO:0000313" key="1">
    <source>
        <dbReference type="Proteomes" id="UP000694863"/>
    </source>
</evidence>
<evidence type="ECO:0000313" key="2">
    <source>
        <dbReference type="RefSeq" id="XP_045148168.1"/>
    </source>
</evidence>
<dbReference type="RefSeq" id="XP_045148168.1">
    <property type="nucleotide sequence ID" value="XM_045292233.1"/>
</dbReference>
<accession>A0AC55D8U4</accession>
<keyword evidence="1" id="KW-1185">Reference proteome</keyword>
<proteinExistence type="predicted"/>
<organism evidence="1 2">
    <name type="scientific">Echinops telfairi</name>
    <name type="common">Lesser hedgehog tenrec</name>
    <dbReference type="NCBI Taxonomy" id="9371"/>
    <lineage>
        <taxon>Eukaryota</taxon>
        <taxon>Metazoa</taxon>
        <taxon>Chordata</taxon>
        <taxon>Craniata</taxon>
        <taxon>Vertebrata</taxon>
        <taxon>Euteleostomi</taxon>
        <taxon>Mammalia</taxon>
        <taxon>Eutheria</taxon>
        <taxon>Afrotheria</taxon>
        <taxon>Tenrecidae</taxon>
        <taxon>Tenrecinae</taxon>
        <taxon>Echinops</taxon>
    </lineage>
</organism>
<dbReference type="Proteomes" id="UP000694863">
    <property type="component" value="Unplaced"/>
</dbReference>
<sequence>MSPVLRFYVRPSGHEGAASGHIRRKLQEKLPDLREVEMELCYNVNWTAESLPSPEEMKKLEWLFGCPLLPDDVAQVSWLVPHPDDLVLEVGPR</sequence>